<dbReference type="EMBL" id="BMAW01107497">
    <property type="protein sequence ID" value="GFT29575.1"/>
    <property type="molecule type" value="Genomic_DNA"/>
</dbReference>
<name>A0A8X6TKX6_NEPPI</name>
<evidence type="ECO:0000313" key="2">
    <source>
        <dbReference type="EMBL" id="GFT29575.1"/>
    </source>
</evidence>
<feature type="chain" id="PRO_5036477529" description="Spider venom protein" evidence="1">
    <location>
        <begin position="25"/>
        <end position="142"/>
    </location>
</feature>
<sequence>MKGIICTGFLVTLVTIFSATHVGAVDPVFPFNVFDYFNMPSMFSPDMFVPWYKGSNVCVDEKREPVQDYFSDLSPSVNSRDVSENCKGDNEKYICVSRITENGETTQKISTYQCSDKTLLSYHTLQEELNEEIQYKRIKLAF</sequence>
<evidence type="ECO:0000256" key="1">
    <source>
        <dbReference type="SAM" id="SignalP"/>
    </source>
</evidence>
<keyword evidence="1" id="KW-0732">Signal</keyword>
<keyword evidence="3" id="KW-1185">Reference proteome</keyword>
<reference evidence="2" key="1">
    <citation type="submission" date="2020-08" db="EMBL/GenBank/DDBJ databases">
        <title>Multicomponent nature underlies the extraordinary mechanical properties of spider dragline silk.</title>
        <authorList>
            <person name="Kono N."/>
            <person name="Nakamura H."/>
            <person name="Mori M."/>
            <person name="Yoshida Y."/>
            <person name="Ohtoshi R."/>
            <person name="Malay A.D."/>
            <person name="Moran D.A.P."/>
            <person name="Tomita M."/>
            <person name="Numata K."/>
            <person name="Arakawa K."/>
        </authorList>
    </citation>
    <scope>NUCLEOTIDE SEQUENCE</scope>
</reference>
<feature type="signal peptide" evidence="1">
    <location>
        <begin position="1"/>
        <end position="24"/>
    </location>
</feature>
<evidence type="ECO:0008006" key="4">
    <source>
        <dbReference type="Google" id="ProtNLM"/>
    </source>
</evidence>
<dbReference type="AlphaFoldDB" id="A0A8X6TKX6"/>
<organism evidence="2 3">
    <name type="scientific">Nephila pilipes</name>
    <name type="common">Giant wood spider</name>
    <name type="synonym">Nephila maculata</name>
    <dbReference type="NCBI Taxonomy" id="299642"/>
    <lineage>
        <taxon>Eukaryota</taxon>
        <taxon>Metazoa</taxon>
        <taxon>Ecdysozoa</taxon>
        <taxon>Arthropoda</taxon>
        <taxon>Chelicerata</taxon>
        <taxon>Arachnida</taxon>
        <taxon>Araneae</taxon>
        <taxon>Araneomorphae</taxon>
        <taxon>Entelegynae</taxon>
        <taxon>Araneoidea</taxon>
        <taxon>Nephilidae</taxon>
        <taxon>Nephila</taxon>
    </lineage>
</organism>
<comment type="caution">
    <text evidence="2">The sequence shown here is derived from an EMBL/GenBank/DDBJ whole genome shotgun (WGS) entry which is preliminary data.</text>
</comment>
<proteinExistence type="predicted"/>
<protein>
    <recommendedName>
        <fullName evidence="4">Spider venom protein</fullName>
    </recommendedName>
</protein>
<dbReference type="Proteomes" id="UP000887013">
    <property type="component" value="Unassembled WGS sequence"/>
</dbReference>
<evidence type="ECO:0000313" key="3">
    <source>
        <dbReference type="Proteomes" id="UP000887013"/>
    </source>
</evidence>
<gene>
    <name evidence="2" type="ORF">NPIL_326781</name>
</gene>
<accession>A0A8X6TKX6</accession>
<dbReference type="OrthoDB" id="6434005at2759"/>